<evidence type="ECO:0000256" key="4">
    <source>
        <dbReference type="ARBA" id="ARBA00023136"/>
    </source>
</evidence>
<gene>
    <name evidence="7" type="ORF">A5893_14090</name>
</gene>
<evidence type="ECO:0000256" key="5">
    <source>
        <dbReference type="SAM" id="MobiDB-lite"/>
    </source>
</evidence>
<dbReference type="PANTHER" id="PTHR36985">
    <property type="entry name" value="TRANSLOCATION AND ASSEMBLY MODULE SUBUNIT TAMB"/>
    <property type="match status" value="1"/>
</dbReference>
<organism evidence="7 8">
    <name type="scientific">Pedobacter psychrophilus</name>
    <dbReference type="NCBI Taxonomy" id="1826909"/>
    <lineage>
        <taxon>Bacteria</taxon>
        <taxon>Pseudomonadati</taxon>
        <taxon>Bacteroidota</taxon>
        <taxon>Sphingobacteriia</taxon>
        <taxon>Sphingobacteriales</taxon>
        <taxon>Sphingobacteriaceae</taxon>
        <taxon>Pedobacter</taxon>
    </lineage>
</organism>
<accession>A0A179DCN3</accession>
<keyword evidence="4" id="KW-0472">Membrane</keyword>
<comment type="subcellular location">
    <subcellularLocation>
        <location evidence="1">Membrane</location>
        <topology evidence="1">Single-pass membrane protein</topology>
    </subcellularLocation>
</comment>
<name>A0A179DCN3_9SPHI</name>
<dbReference type="InterPro" id="IPR007452">
    <property type="entry name" value="TamB_C"/>
</dbReference>
<feature type="domain" description="Translocation and assembly module TamB C-terminal" evidence="6">
    <location>
        <begin position="794"/>
        <end position="982"/>
    </location>
</feature>
<keyword evidence="8" id="KW-1185">Reference proteome</keyword>
<dbReference type="GO" id="GO:0009306">
    <property type="term" value="P:protein secretion"/>
    <property type="evidence" value="ECO:0007669"/>
    <property type="project" value="InterPro"/>
</dbReference>
<sequence length="1471" mass="163865">MIAGIIFSFQFESVQTWAAKKATKYLSNEWKTTVDIDKLYLKPFSSVILEGVYIQDLDKDTLLSAGKLNIDISYFSPFSERKITLDQINLDNSKFYLKAYKDSTTNLSFIINYFNTGNVDTTAKKPFDILINNIKINNLDFKYKNYRTPDTLYNGSINYDDVYIKGLSTAINNLDTKNYILKAQINHLKFKEKSGFILNDLTASATIDSNKIVLENLYLKTPNTLLTNYFSMKFKDFADFDDVENKVTLEGHFKNSKIYAKDIAFFVPQLSNSKLVLDVTGNIKGKVNDLRAKDLIIKLGKTSYVKGNFQAKGLPDIKNTFLDLDFKQVYTNKADIDYIIEKATGKKSTQVPTVIKKFGNINFVGSFTGFVNDFVAYGDFKTKLGRVKSDVNMKINNRNIPSYTGKVQAIDFNLGDLIDVPSINRTSFVANVNGRGFNVDNLYEKLKADVTYFDYNNYRYHTIKIDGDINNQVFNGKLSVNDKNIKLNFDGKANLNPKLPEFNFKADIQKANLHILNFTKDTIQVEAKINTDFSGNSLENIQGDFTINDIRFTNTEKSVVIDSVYLMAKGIGTDRVLALTSDVGDASIKGEYDLSTLPSSFKKILKKYIPSYRGKIVAANNQNFEFKVDLKNFDYISSLFIPELKIPERGAFNGRFNSAKDSVSLNGFIKTLTYNGTTFNNIILDQNTNSKSLEAIISMDKIEVSKGGIYVQNVIIQNTLRDDSLSFNLKLADKDAVNQLDLYGLVEFGTDTLAKLSLLPSDVIIDNQVWKIQDKVRIKFEDNRTIIDNFELSSDKQLLAVNGAISKNPDDDLEVVIKDLKMASLSQLTKGFGVNLSGIMNGDAHLSAILGTPNIKSDITVDSLKYNNTAIGDLKLATVYDNKNNKIDVDATIFKDASKTMDIKGDVDIKSETNNLNLDLILDKTELVIVEPFVKNLVSRLKGQVSSDLKVTGKFSNPQINGSLTLINSGLTVNYLNTAYTINDKVTVDNSIIKVENLDLVDIRGNKATANGTVDMTNPSNPDIRIDIEANNFMALNTSAKENPIYYGIAYGTGKFSFMGPTDAMRINIKAKTEEGTEFTIPLNGASTVSSNDFVIYVAKDSSLNNKVQENYFKGLTMEFDLTVDEGSKANILTEVGNLSGVGNAQLNLKITSLGDFEMKGDYIINQGQFDFTANNIINKTFDISKGGTIRWTGNPSDAEINLNAVYSTRAAIAPLYAAAGRTLPDESRNTRVLAEAEMILKGSLLNPTITFGLEFPNNSGYKTELQGYLDDKDNEAQQVINLVVRNSFNGNSSAGIGIDNQTLIGSGLELGLSKLNSIVSQSLGLKNLDFNLRSLSELGFGYSIFNNRVKFSGSFISNTTDDSYFNNNLFSTSLKDVTIDAQATYDIRKDGSFVAKVFQRPSNRDFFNLNGDINIAGTGLVYVQEYDTFKEFISKTFGRKRDESAKQDDTEERTKTMKSPIINPKKEEDQ</sequence>
<feature type="region of interest" description="Disordered" evidence="5">
    <location>
        <begin position="1440"/>
        <end position="1471"/>
    </location>
</feature>
<reference evidence="7 8" key="1">
    <citation type="submission" date="2016-04" db="EMBL/GenBank/DDBJ databases">
        <authorList>
            <person name="Evans L.H."/>
            <person name="Alamgir A."/>
            <person name="Owens N."/>
            <person name="Weber N.D."/>
            <person name="Virtaneva K."/>
            <person name="Barbian K."/>
            <person name="Babar A."/>
            <person name="Rosenke K."/>
        </authorList>
    </citation>
    <scope>NUCLEOTIDE SEQUENCE [LARGE SCALE GENOMIC DNA]</scope>
    <source>
        <strain evidence="7 8">CCM 8644</strain>
    </source>
</reference>
<evidence type="ECO:0000313" key="7">
    <source>
        <dbReference type="EMBL" id="OAQ38674.1"/>
    </source>
</evidence>
<dbReference type="STRING" id="1826909.A5893_14090"/>
<proteinExistence type="predicted"/>
<dbReference type="GO" id="GO:0005886">
    <property type="term" value="C:plasma membrane"/>
    <property type="evidence" value="ECO:0007669"/>
    <property type="project" value="InterPro"/>
</dbReference>
<evidence type="ECO:0000256" key="2">
    <source>
        <dbReference type="ARBA" id="ARBA00022692"/>
    </source>
</evidence>
<protein>
    <recommendedName>
        <fullName evidence="6">Translocation and assembly module TamB C-terminal domain-containing protein</fullName>
    </recommendedName>
</protein>
<evidence type="ECO:0000259" key="6">
    <source>
        <dbReference type="Pfam" id="PF04357"/>
    </source>
</evidence>
<dbReference type="EMBL" id="LWHJ01000030">
    <property type="protein sequence ID" value="OAQ38674.1"/>
    <property type="molecule type" value="Genomic_DNA"/>
</dbReference>
<dbReference type="Proteomes" id="UP000078459">
    <property type="component" value="Unassembled WGS sequence"/>
</dbReference>
<evidence type="ECO:0000256" key="1">
    <source>
        <dbReference type="ARBA" id="ARBA00004167"/>
    </source>
</evidence>
<keyword evidence="2" id="KW-0812">Transmembrane</keyword>
<evidence type="ECO:0000313" key="8">
    <source>
        <dbReference type="Proteomes" id="UP000078459"/>
    </source>
</evidence>
<dbReference type="PANTHER" id="PTHR36985:SF1">
    <property type="entry name" value="TRANSLOCATION AND ASSEMBLY MODULE SUBUNIT TAMB"/>
    <property type="match status" value="1"/>
</dbReference>
<evidence type="ECO:0000256" key="3">
    <source>
        <dbReference type="ARBA" id="ARBA00022989"/>
    </source>
</evidence>
<dbReference type="OrthoDB" id="9811276at2"/>
<feature type="compositionally biased region" description="Basic and acidic residues" evidence="5">
    <location>
        <begin position="1440"/>
        <end position="1456"/>
    </location>
</feature>
<comment type="caution">
    <text evidence="7">The sequence shown here is derived from an EMBL/GenBank/DDBJ whole genome shotgun (WGS) entry which is preliminary data.</text>
</comment>
<dbReference type="Pfam" id="PF04357">
    <property type="entry name" value="TamB"/>
    <property type="match status" value="2"/>
</dbReference>
<reference evidence="7 8" key="2">
    <citation type="submission" date="2016-06" db="EMBL/GenBank/DDBJ databases">
        <title>Pedobacter psychrophilus sp. nov., isolated from Antarctic fragmentary rock.</title>
        <authorList>
            <person name="Svec P."/>
        </authorList>
    </citation>
    <scope>NUCLEOTIDE SEQUENCE [LARGE SCALE GENOMIC DNA]</scope>
    <source>
        <strain evidence="7 8">CCM 8644</strain>
    </source>
</reference>
<feature type="domain" description="Translocation and assembly module TamB C-terminal" evidence="6">
    <location>
        <begin position="1005"/>
        <end position="1404"/>
    </location>
</feature>
<keyword evidence="3" id="KW-1133">Transmembrane helix</keyword>